<reference evidence="2" key="1">
    <citation type="submission" date="2019-04" db="EMBL/GenBank/DDBJ databases">
        <title>Friends and foes A comparative genomics studyof 23 Aspergillus species from section Flavi.</title>
        <authorList>
            <consortium name="DOE Joint Genome Institute"/>
            <person name="Kjaerbolling I."/>
            <person name="Vesth T."/>
            <person name="Frisvad J.C."/>
            <person name="Nybo J.L."/>
            <person name="Theobald S."/>
            <person name="Kildgaard S."/>
            <person name="Isbrandt T."/>
            <person name="Kuo A."/>
            <person name="Sato A."/>
            <person name="Lyhne E.K."/>
            <person name="Kogle M.E."/>
            <person name="Wiebenga A."/>
            <person name="Kun R.S."/>
            <person name="Lubbers R.J."/>
            <person name="Makela M.R."/>
            <person name="Barry K."/>
            <person name="Chovatia M."/>
            <person name="Clum A."/>
            <person name="Daum C."/>
            <person name="Haridas S."/>
            <person name="He G."/>
            <person name="LaButti K."/>
            <person name="Lipzen A."/>
            <person name="Mondo S."/>
            <person name="Riley R."/>
            <person name="Salamov A."/>
            <person name="Simmons B.A."/>
            <person name="Magnuson J.K."/>
            <person name="Henrissat B."/>
            <person name="Mortensen U.H."/>
            <person name="Larsen T.O."/>
            <person name="Devries R.P."/>
            <person name="Grigoriev I.V."/>
            <person name="Machida M."/>
            <person name="Baker S.E."/>
            <person name="Andersen M.R."/>
        </authorList>
    </citation>
    <scope>NUCLEOTIDE SEQUENCE [LARGE SCALE GENOMIC DNA]</scope>
    <source>
        <strain evidence="2">CBS 130017</strain>
    </source>
</reference>
<accession>A0A5N6XDN1</accession>
<dbReference type="Proteomes" id="UP000325945">
    <property type="component" value="Unassembled WGS sequence"/>
</dbReference>
<dbReference type="AlphaFoldDB" id="A0A5N6XDN1"/>
<organism evidence="1 2">
    <name type="scientific">Aspergillus sergii</name>
    <dbReference type="NCBI Taxonomy" id="1034303"/>
    <lineage>
        <taxon>Eukaryota</taxon>
        <taxon>Fungi</taxon>
        <taxon>Dikarya</taxon>
        <taxon>Ascomycota</taxon>
        <taxon>Pezizomycotina</taxon>
        <taxon>Eurotiomycetes</taxon>
        <taxon>Eurotiomycetidae</taxon>
        <taxon>Eurotiales</taxon>
        <taxon>Aspergillaceae</taxon>
        <taxon>Aspergillus</taxon>
        <taxon>Aspergillus subgen. Circumdati</taxon>
    </lineage>
</organism>
<dbReference type="EMBL" id="ML741769">
    <property type="protein sequence ID" value="KAE8331351.1"/>
    <property type="molecule type" value="Genomic_DNA"/>
</dbReference>
<gene>
    <name evidence="1" type="ORF">BDV39DRAFT_168708</name>
</gene>
<evidence type="ECO:0000313" key="2">
    <source>
        <dbReference type="Proteomes" id="UP000325945"/>
    </source>
</evidence>
<keyword evidence="2" id="KW-1185">Reference proteome</keyword>
<proteinExistence type="predicted"/>
<sequence length="109" mass="11616">MSTLLTRLTRINLAVGKLSLAAATARLARGVATCGASLLAGLSRVNFAVRELVLLRALVRLSVFAETAVFGRLVLIGHVVRFSDRFSTSSVVDSVVEIVLFLGFLSGLR</sequence>
<protein>
    <submittedName>
        <fullName evidence="1">Uncharacterized protein</fullName>
    </submittedName>
</protein>
<name>A0A5N6XDN1_9EURO</name>
<evidence type="ECO:0000313" key="1">
    <source>
        <dbReference type="EMBL" id="KAE8331351.1"/>
    </source>
</evidence>